<evidence type="ECO:0000256" key="14">
    <source>
        <dbReference type="ARBA" id="ARBA00023136"/>
    </source>
</evidence>
<evidence type="ECO:0000256" key="1">
    <source>
        <dbReference type="ARBA" id="ARBA00004479"/>
    </source>
</evidence>
<comment type="catalytic activity">
    <reaction evidence="17">
        <text>L-threonyl-[protein] + ATP = O-phospho-L-threonyl-[protein] + ADP + H(+)</text>
        <dbReference type="Rhea" id="RHEA:46608"/>
        <dbReference type="Rhea" id="RHEA-COMP:11060"/>
        <dbReference type="Rhea" id="RHEA-COMP:11605"/>
        <dbReference type="ChEBI" id="CHEBI:15378"/>
        <dbReference type="ChEBI" id="CHEBI:30013"/>
        <dbReference type="ChEBI" id="CHEBI:30616"/>
        <dbReference type="ChEBI" id="CHEBI:61977"/>
        <dbReference type="ChEBI" id="CHEBI:456216"/>
        <dbReference type="EC" id="2.7.11.1"/>
    </reaction>
</comment>
<keyword evidence="11 23" id="KW-0418">Kinase</keyword>
<feature type="domain" description="Protein kinase" evidence="22">
    <location>
        <begin position="348"/>
        <end position="619"/>
    </location>
</feature>
<comment type="caution">
    <text evidence="23">The sequence shown here is derived from an EMBL/GenBank/DDBJ whole genome shotgun (WGS) entry which is preliminary data.</text>
</comment>
<evidence type="ECO:0000256" key="19">
    <source>
        <dbReference type="PROSITE-ProRule" id="PRU10141"/>
    </source>
</evidence>
<dbReference type="Gene3D" id="1.10.510.10">
    <property type="entry name" value="Transferase(Phosphotransferase) domain 1"/>
    <property type="match status" value="1"/>
</dbReference>
<dbReference type="EC" id="2.7.11.1" evidence="4"/>
<evidence type="ECO:0000256" key="6">
    <source>
        <dbReference type="ARBA" id="ARBA00022679"/>
    </source>
</evidence>
<dbReference type="AlphaFoldDB" id="A0AAV8DP62"/>
<dbReference type="FunFam" id="1.10.510.10:FF:000108">
    <property type="entry name" value="L-type lectin-domain containing receptor kinase S.4"/>
    <property type="match status" value="1"/>
</dbReference>
<keyword evidence="9" id="KW-0430">Lectin</keyword>
<dbReference type="InterPro" id="IPR001220">
    <property type="entry name" value="Legume_lectin_dom"/>
</dbReference>
<comment type="subcellular location">
    <subcellularLocation>
        <location evidence="1">Membrane</location>
        <topology evidence="1">Single-pass type I membrane protein</topology>
    </subcellularLocation>
</comment>
<dbReference type="PROSITE" id="PS00107">
    <property type="entry name" value="PROTEIN_KINASE_ATP"/>
    <property type="match status" value="1"/>
</dbReference>
<keyword evidence="6" id="KW-0808">Transferase</keyword>
<dbReference type="Proteomes" id="UP001140206">
    <property type="component" value="Chromosome 4"/>
</dbReference>
<dbReference type="SUPFAM" id="SSF49899">
    <property type="entry name" value="Concanavalin A-like lectins/glucanases"/>
    <property type="match status" value="1"/>
</dbReference>
<keyword evidence="24" id="KW-1185">Reference proteome</keyword>
<comment type="similarity">
    <text evidence="3">In the C-terminal section; belongs to the protein kinase superfamily. Ser/Thr protein kinase family.</text>
</comment>
<dbReference type="FunFam" id="3.30.200.20:FF:000112">
    <property type="entry name" value="Lectin-domain containing receptor kinase A4.3"/>
    <property type="match status" value="1"/>
</dbReference>
<evidence type="ECO:0000256" key="16">
    <source>
        <dbReference type="ARBA" id="ARBA00023180"/>
    </source>
</evidence>
<evidence type="ECO:0000256" key="15">
    <source>
        <dbReference type="ARBA" id="ARBA00023170"/>
    </source>
</evidence>
<dbReference type="InterPro" id="IPR050528">
    <property type="entry name" value="L-type_Lectin-RKs"/>
</dbReference>
<dbReference type="PROSITE" id="PS00108">
    <property type="entry name" value="PROTEIN_KINASE_ST"/>
    <property type="match status" value="1"/>
</dbReference>
<dbReference type="InterPro" id="IPR013320">
    <property type="entry name" value="ConA-like_dom_sf"/>
</dbReference>
<organism evidence="23 24">
    <name type="scientific">Rhynchospora pubera</name>
    <dbReference type="NCBI Taxonomy" id="906938"/>
    <lineage>
        <taxon>Eukaryota</taxon>
        <taxon>Viridiplantae</taxon>
        <taxon>Streptophyta</taxon>
        <taxon>Embryophyta</taxon>
        <taxon>Tracheophyta</taxon>
        <taxon>Spermatophyta</taxon>
        <taxon>Magnoliopsida</taxon>
        <taxon>Liliopsida</taxon>
        <taxon>Poales</taxon>
        <taxon>Cyperaceae</taxon>
        <taxon>Cyperoideae</taxon>
        <taxon>Rhynchosporeae</taxon>
        <taxon>Rhynchospora</taxon>
    </lineage>
</organism>
<evidence type="ECO:0000259" key="22">
    <source>
        <dbReference type="PROSITE" id="PS50011"/>
    </source>
</evidence>
<feature type="transmembrane region" description="Helical" evidence="20">
    <location>
        <begin position="288"/>
        <end position="312"/>
    </location>
</feature>
<evidence type="ECO:0000256" key="17">
    <source>
        <dbReference type="ARBA" id="ARBA00047899"/>
    </source>
</evidence>
<dbReference type="Gene3D" id="3.30.200.20">
    <property type="entry name" value="Phosphorylase Kinase, domain 1"/>
    <property type="match status" value="1"/>
</dbReference>
<accession>A0AAV8DP62</accession>
<evidence type="ECO:0000256" key="12">
    <source>
        <dbReference type="ARBA" id="ARBA00022840"/>
    </source>
</evidence>
<evidence type="ECO:0000256" key="9">
    <source>
        <dbReference type="ARBA" id="ARBA00022734"/>
    </source>
</evidence>
<comment type="catalytic activity">
    <reaction evidence="18">
        <text>L-seryl-[protein] + ATP = O-phospho-L-seryl-[protein] + ADP + H(+)</text>
        <dbReference type="Rhea" id="RHEA:17989"/>
        <dbReference type="Rhea" id="RHEA-COMP:9863"/>
        <dbReference type="Rhea" id="RHEA-COMP:11604"/>
        <dbReference type="ChEBI" id="CHEBI:15378"/>
        <dbReference type="ChEBI" id="CHEBI:29999"/>
        <dbReference type="ChEBI" id="CHEBI:30616"/>
        <dbReference type="ChEBI" id="CHEBI:83421"/>
        <dbReference type="ChEBI" id="CHEBI:456216"/>
        <dbReference type="EC" id="2.7.11.1"/>
    </reaction>
</comment>
<evidence type="ECO:0000256" key="7">
    <source>
        <dbReference type="ARBA" id="ARBA00022692"/>
    </source>
</evidence>
<evidence type="ECO:0000313" key="23">
    <source>
        <dbReference type="EMBL" id="KAJ4768996.1"/>
    </source>
</evidence>
<dbReference type="CDD" id="cd06899">
    <property type="entry name" value="lectin_legume_LecRK_Arcelin_ConA"/>
    <property type="match status" value="1"/>
</dbReference>
<sequence>MPLLLFLLLLFFTPLIHATAAGEFTFHGFTASNFSLNGLTQITSNGLLLLTNNTKEALGHAFYPAPINFNNSSRLGSATPSFSTTFVFAIVPQYPDVGGHGLAFAITPWKDLPGSMPSQHLGLLSDSDNGNSSNHLIAIELDTVKTIEYNDIDNNHVGIDVNSLISLNSSTVGYYKSMMGDFTKLNLMAGDALQVWINYDADNTRLDVRIAPAKTPKPAAPLVSSTVNLSHVALNEMYVGFSASTGAGSARHYVLGWSFSLDGEAQALDLSRLPSIPKKGNTKKGTSVIVIVGLALAGFSLLLILVLSILFFCHKRRKKFQEVREDWELEYGPHRIPYVELYKATKGFNETNLVGSGGFGRVYKGVMPKSRAEVAIKRISHNSKQGIREFVSEIASMSRLRHRNLVQLLGYCRRQGELLLVYDFMKNGSLDKFLFEGKEPSLSWDQRFKIIKDVAAGLLYLHEGWEQVVIHRDIKASNVLLDDNLGGKLSDFGLARLYDHGSNPKTTHIVGTLGYLAPEFSKTGKATTCTDVFAFGAFLLEVVCGRRPMEFSSGHEDVPGLVELVTEWWEKGRIVEAIDPNMNGSFNVEEAELVLKLGLLCSHPEPTTRPSMRQVAQYLGNTARMPDMPLASLGGSIRFASFDVFSNDFGASFPSTAEVTSDHQSSTPTNSH</sequence>
<dbReference type="GO" id="GO:0016020">
    <property type="term" value="C:membrane"/>
    <property type="evidence" value="ECO:0007669"/>
    <property type="project" value="UniProtKB-SubCell"/>
</dbReference>
<evidence type="ECO:0000256" key="10">
    <source>
        <dbReference type="ARBA" id="ARBA00022741"/>
    </source>
</evidence>
<keyword evidence="12 19" id="KW-0067">ATP-binding</keyword>
<keyword evidence="15 23" id="KW-0675">Receptor</keyword>
<dbReference type="Gene3D" id="2.60.120.200">
    <property type="match status" value="1"/>
</dbReference>
<dbReference type="FunFam" id="2.60.120.200:FF:000051">
    <property type="entry name" value="L-type lectin-domain containing receptor kinase V.9"/>
    <property type="match status" value="1"/>
</dbReference>
<evidence type="ECO:0000256" key="18">
    <source>
        <dbReference type="ARBA" id="ARBA00048679"/>
    </source>
</evidence>
<dbReference type="InterPro" id="IPR011009">
    <property type="entry name" value="Kinase-like_dom_sf"/>
</dbReference>
<evidence type="ECO:0000256" key="3">
    <source>
        <dbReference type="ARBA" id="ARBA00010217"/>
    </source>
</evidence>
<dbReference type="GO" id="GO:0004674">
    <property type="term" value="F:protein serine/threonine kinase activity"/>
    <property type="evidence" value="ECO:0007669"/>
    <property type="project" value="UniProtKB-KW"/>
</dbReference>
<dbReference type="InterPro" id="IPR017441">
    <property type="entry name" value="Protein_kinase_ATP_BS"/>
</dbReference>
<dbReference type="PANTHER" id="PTHR27007">
    <property type="match status" value="1"/>
</dbReference>
<keyword evidence="14 20" id="KW-0472">Membrane</keyword>
<keyword evidence="8 21" id="KW-0732">Signal</keyword>
<evidence type="ECO:0000256" key="11">
    <source>
        <dbReference type="ARBA" id="ARBA00022777"/>
    </source>
</evidence>
<evidence type="ECO:0000256" key="2">
    <source>
        <dbReference type="ARBA" id="ARBA00008536"/>
    </source>
</evidence>
<dbReference type="PROSITE" id="PS50011">
    <property type="entry name" value="PROTEIN_KINASE_DOM"/>
    <property type="match status" value="1"/>
</dbReference>
<evidence type="ECO:0000256" key="13">
    <source>
        <dbReference type="ARBA" id="ARBA00022989"/>
    </source>
</evidence>
<dbReference type="GO" id="GO:0030246">
    <property type="term" value="F:carbohydrate binding"/>
    <property type="evidence" value="ECO:0007669"/>
    <property type="project" value="UniProtKB-KW"/>
</dbReference>
<proteinExistence type="inferred from homology"/>
<dbReference type="InterPro" id="IPR001245">
    <property type="entry name" value="Ser-Thr/Tyr_kinase_cat_dom"/>
</dbReference>
<feature type="signal peptide" evidence="21">
    <location>
        <begin position="1"/>
        <end position="18"/>
    </location>
</feature>
<feature type="binding site" evidence="19">
    <location>
        <position position="377"/>
    </location>
    <ligand>
        <name>ATP</name>
        <dbReference type="ChEBI" id="CHEBI:30616"/>
    </ligand>
</feature>
<dbReference type="SMART" id="SM00220">
    <property type="entry name" value="S_TKc"/>
    <property type="match status" value="1"/>
</dbReference>
<reference evidence="23" key="1">
    <citation type="submission" date="2022-08" db="EMBL/GenBank/DDBJ databases">
        <authorList>
            <person name="Marques A."/>
        </authorList>
    </citation>
    <scope>NUCLEOTIDE SEQUENCE</scope>
    <source>
        <strain evidence="23">RhyPub2mFocal</strain>
        <tissue evidence="23">Leaves</tissue>
    </source>
</reference>
<evidence type="ECO:0000313" key="24">
    <source>
        <dbReference type="Proteomes" id="UP001140206"/>
    </source>
</evidence>
<keyword evidence="13 20" id="KW-1133">Transmembrane helix</keyword>
<gene>
    <name evidence="23" type="ORF">LUZ62_079371</name>
</gene>
<dbReference type="InterPro" id="IPR000719">
    <property type="entry name" value="Prot_kinase_dom"/>
</dbReference>
<dbReference type="GO" id="GO:0005524">
    <property type="term" value="F:ATP binding"/>
    <property type="evidence" value="ECO:0007669"/>
    <property type="project" value="UniProtKB-UniRule"/>
</dbReference>
<evidence type="ECO:0000256" key="8">
    <source>
        <dbReference type="ARBA" id="ARBA00022729"/>
    </source>
</evidence>
<dbReference type="Pfam" id="PF07714">
    <property type="entry name" value="PK_Tyr_Ser-Thr"/>
    <property type="match status" value="1"/>
</dbReference>
<dbReference type="EMBL" id="JAMFTS010000004">
    <property type="protein sequence ID" value="KAJ4768996.1"/>
    <property type="molecule type" value="Genomic_DNA"/>
</dbReference>
<evidence type="ECO:0000256" key="20">
    <source>
        <dbReference type="SAM" id="Phobius"/>
    </source>
</evidence>
<keyword evidence="10 19" id="KW-0547">Nucleotide-binding</keyword>
<keyword evidence="7 20" id="KW-0812">Transmembrane</keyword>
<protein>
    <recommendedName>
        <fullName evidence="4">non-specific serine/threonine protein kinase</fullName>
        <ecNumber evidence="4">2.7.11.1</ecNumber>
    </recommendedName>
</protein>
<name>A0AAV8DP62_9POAL</name>
<dbReference type="InterPro" id="IPR008271">
    <property type="entry name" value="Ser/Thr_kinase_AS"/>
</dbReference>
<comment type="similarity">
    <text evidence="2">In the N-terminal section; belongs to the leguminous lectin family.</text>
</comment>
<dbReference type="SUPFAM" id="SSF56112">
    <property type="entry name" value="Protein kinase-like (PK-like)"/>
    <property type="match status" value="1"/>
</dbReference>
<dbReference type="Pfam" id="PF00139">
    <property type="entry name" value="Lectin_legB"/>
    <property type="match status" value="1"/>
</dbReference>
<evidence type="ECO:0000256" key="21">
    <source>
        <dbReference type="SAM" id="SignalP"/>
    </source>
</evidence>
<dbReference type="CDD" id="cd14066">
    <property type="entry name" value="STKc_IRAK"/>
    <property type="match status" value="1"/>
</dbReference>
<evidence type="ECO:0000256" key="5">
    <source>
        <dbReference type="ARBA" id="ARBA00022527"/>
    </source>
</evidence>
<evidence type="ECO:0000256" key="4">
    <source>
        <dbReference type="ARBA" id="ARBA00012513"/>
    </source>
</evidence>
<keyword evidence="5" id="KW-0723">Serine/threonine-protein kinase</keyword>
<keyword evidence="16" id="KW-0325">Glycoprotein</keyword>
<feature type="chain" id="PRO_5043978562" description="non-specific serine/threonine protein kinase" evidence="21">
    <location>
        <begin position="19"/>
        <end position="672"/>
    </location>
</feature>